<keyword evidence="3" id="KW-1185">Reference proteome</keyword>
<dbReference type="AlphaFoldDB" id="A0AAV5QMV8"/>
<sequence>MKSLDSFLIISSLIFINLLQIGQCYPIGLSLLERGQQENNYYAPVTSGQVTISVATTSINPTLLATNTFTSVPYTSNYTNGTTDGSDGIQNKGFFSVIGKFFKSLFHIGESATTKALKKALPILEKAKAAKALLPAQKFYTSLSTEQKSTYLKLGQSEISKSKSAFQSLKDAAGAAGTAYNVVSFTTSLASSSQD</sequence>
<evidence type="ECO:0000256" key="1">
    <source>
        <dbReference type="SAM" id="SignalP"/>
    </source>
</evidence>
<dbReference type="Proteomes" id="UP001360560">
    <property type="component" value="Unassembled WGS sequence"/>
</dbReference>
<accession>A0AAV5QMV8</accession>
<protein>
    <submittedName>
        <fullName evidence="2">Uncharacterized protein</fullName>
    </submittedName>
</protein>
<evidence type="ECO:0000313" key="3">
    <source>
        <dbReference type="Proteomes" id="UP001360560"/>
    </source>
</evidence>
<name>A0AAV5QMV8_9ASCO</name>
<dbReference type="RefSeq" id="XP_064853037.1">
    <property type="nucleotide sequence ID" value="XM_064996965.1"/>
</dbReference>
<evidence type="ECO:0000313" key="2">
    <source>
        <dbReference type="EMBL" id="GMM36041.1"/>
    </source>
</evidence>
<dbReference type="EMBL" id="BTFZ01000011">
    <property type="protein sequence ID" value="GMM36041.1"/>
    <property type="molecule type" value="Genomic_DNA"/>
</dbReference>
<proteinExistence type="predicted"/>
<comment type="caution">
    <text evidence="2">The sequence shown here is derived from an EMBL/GenBank/DDBJ whole genome shotgun (WGS) entry which is preliminary data.</text>
</comment>
<feature type="signal peptide" evidence="1">
    <location>
        <begin position="1"/>
        <end position="24"/>
    </location>
</feature>
<keyword evidence="1" id="KW-0732">Signal</keyword>
<feature type="chain" id="PRO_5043809003" evidence="1">
    <location>
        <begin position="25"/>
        <end position="195"/>
    </location>
</feature>
<dbReference type="GeneID" id="90074016"/>
<reference evidence="2 3" key="1">
    <citation type="journal article" date="2023" name="Elife">
        <title>Identification of key yeast species and microbe-microbe interactions impacting larval growth of Drosophila in the wild.</title>
        <authorList>
            <person name="Mure A."/>
            <person name="Sugiura Y."/>
            <person name="Maeda R."/>
            <person name="Honda K."/>
            <person name="Sakurai N."/>
            <person name="Takahashi Y."/>
            <person name="Watada M."/>
            <person name="Katoh T."/>
            <person name="Gotoh A."/>
            <person name="Gotoh Y."/>
            <person name="Taniguchi I."/>
            <person name="Nakamura K."/>
            <person name="Hayashi T."/>
            <person name="Katayama T."/>
            <person name="Uemura T."/>
            <person name="Hattori Y."/>
        </authorList>
    </citation>
    <scope>NUCLEOTIDE SEQUENCE [LARGE SCALE GENOMIC DNA]</scope>
    <source>
        <strain evidence="2 3">SC-9</strain>
    </source>
</reference>
<gene>
    <name evidence="2" type="ORF">DASC09_033660</name>
</gene>
<organism evidence="2 3">
    <name type="scientific">Saccharomycopsis crataegensis</name>
    <dbReference type="NCBI Taxonomy" id="43959"/>
    <lineage>
        <taxon>Eukaryota</taxon>
        <taxon>Fungi</taxon>
        <taxon>Dikarya</taxon>
        <taxon>Ascomycota</taxon>
        <taxon>Saccharomycotina</taxon>
        <taxon>Saccharomycetes</taxon>
        <taxon>Saccharomycopsidaceae</taxon>
        <taxon>Saccharomycopsis</taxon>
    </lineage>
</organism>